<feature type="region of interest" description="Disordered" evidence="1">
    <location>
        <begin position="138"/>
        <end position="201"/>
    </location>
</feature>
<proteinExistence type="predicted"/>
<dbReference type="OrthoDB" id="5070671at2759"/>
<feature type="compositionally biased region" description="Polar residues" evidence="1">
    <location>
        <begin position="138"/>
        <end position="157"/>
    </location>
</feature>
<gene>
    <name evidence="2" type="ORF">FNYG_09698</name>
</gene>
<feature type="region of interest" description="Disordered" evidence="1">
    <location>
        <begin position="1"/>
        <end position="21"/>
    </location>
</feature>
<organism evidence="2 3">
    <name type="scientific">Gibberella nygamai</name>
    <name type="common">Bean root rot disease fungus</name>
    <name type="synonym">Fusarium nygamai</name>
    <dbReference type="NCBI Taxonomy" id="42673"/>
    <lineage>
        <taxon>Eukaryota</taxon>
        <taxon>Fungi</taxon>
        <taxon>Dikarya</taxon>
        <taxon>Ascomycota</taxon>
        <taxon>Pezizomycotina</taxon>
        <taxon>Sordariomycetes</taxon>
        <taxon>Hypocreomycetidae</taxon>
        <taxon>Hypocreales</taxon>
        <taxon>Nectriaceae</taxon>
        <taxon>Fusarium</taxon>
        <taxon>Fusarium fujikuroi species complex</taxon>
    </lineage>
</organism>
<sequence>MAVNGQSDDGVQRSHGDELGSVDLATTMAEDDWMQSAMMDFGQVTVFPGAHHWGDMLEFDLDNMGMDMNVDLGMEMMDQFDNGHLPIDMIHLPSADPHVVPQAPIEAEGGLGDGGLASLNTDAIADAGNDAAKVTQSTAATLASDSHVPSAQSNSAIEMQARTPSDETRPSRRSTAATGCPDSSKHTTTTAEDGPQSGHLAGSPLLAIITRALSQMNCYEDAGPDMNNNTSWPMGSQGMVGTPLAMPVC</sequence>
<evidence type="ECO:0000313" key="3">
    <source>
        <dbReference type="Proteomes" id="UP000236664"/>
    </source>
</evidence>
<dbReference type="Proteomes" id="UP000236664">
    <property type="component" value="Unassembled WGS sequence"/>
</dbReference>
<evidence type="ECO:0000313" key="2">
    <source>
        <dbReference type="EMBL" id="PNP76959.1"/>
    </source>
</evidence>
<keyword evidence="3" id="KW-1185">Reference proteome</keyword>
<dbReference type="EMBL" id="MTQA01000133">
    <property type="protein sequence ID" value="PNP76959.1"/>
    <property type="molecule type" value="Genomic_DNA"/>
</dbReference>
<protein>
    <submittedName>
        <fullName evidence="2">Uncharacterized protein</fullName>
    </submittedName>
</protein>
<comment type="caution">
    <text evidence="2">The sequence shown here is derived from an EMBL/GenBank/DDBJ whole genome shotgun (WGS) entry which is preliminary data.</text>
</comment>
<dbReference type="AlphaFoldDB" id="A0A2K0W3W3"/>
<reference evidence="2 3" key="1">
    <citation type="submission" date="2017-06" db="EMBL/GenBank/DDBJ databases">
        <title>Genome of Fusarium nygamai isolate CS10214.</title>
        <authorList>
            <person name="Gardiner D.M."/>
            <person name="Obanor F."/>
            <person name="Kazan K."/>
        </authorList>
    </citation>
    <scope>NUCLEOTIDE SEQUENCE [LARGE SCALE GENOMIC DNA]</scope>
    <source>
        <strain evidence="2 3">CS10214</strain>
    </source>
</reference>
<accession>A0A2K0W3W3</accession>
<evidence type="ECO:0000256" key="1">
    <source>
        <dbReference type="SAM" id="MobiDB-lite"/>
    </source>
</evidence>
<name>A0A2K0W3W3_GIBNY</name>